<feature type="domain" description="TRAP C4-dicarboxylate transport system permease DctM subunit" evidence="8">
    <location>
        <begin position="11"/>
        <end position="426"/>
    </location>
</feature>
<name>A0A853FA74_9BURK</name>
<feature type="transmembrane region" description="Helical" evidence="7">
    <location>
        <begin position="320"/>
        <end position="336"/>
    </location>
</feature>
<dbReference type="EMBL" id="JACCEW010000002">
    <property type="protein sequence ID" value="NYT36877.1"/>
    <property type="molecule type" value="Genomic_DNA"/>
</dbReference>
<dbReference type="OrthoDB" id="9796052at2"/>
<keyword evidence="6 7" id="KW-0472">Membrane</keyword>
<comment type="subcellular location">
    <subcellularLocation>
        <location evidence="1 7">Cell inner membrane</location>
        <topology evidence="1 7">Multi-pass membrane protein</topology>
    </subcellularLocation>
</comment>
<evidence type="ECO:0000256" key="5">
    <source>
        <dbReference type="ARBA" id="ARBA00022989"/>
    </source>
</evidence>
<feature type="transmembrane region" description="Helical" evidence="7">
    <location>
        <begin position="368"/>
        <end position="391"/>
    </location>
</feature>
<accession>A0A853FA74</accession>
<comment type="function">
    <text evidence="7">Part of the tripartite ATP-independent periplasmic (TRAP) transport system.</text>
</comment>
<keyword evidence="3 7" id="KW-0997">Cell inner membrane</keyword>
<feature type="transmembrane region" description="Helical" evidence="7">
    <location>
        <begin position="141"/>
        <end position="168"/>
    </location>
</feature>
<dbReference type="PIRSF" id="PIRSF006066">
    <property type="entry name" value="HI0050"/>
    <property type="match status" value="1"/>
</dbReference>
<protein>
    <recommendedName>
        <fullName evidence="7">TRAP transporter large permease protein</fullName>
    </recommendedName>
</protein>
<feature type="transmembrane region" description="Helical" evidence="7">
    <location>
        <begin position="6"/>
        <end position="26"/>
    </location>
</feature>
<evidence type="ECO:0000259" key="8">
    <source>
        <dbReference type="Pfam" id="PF06808"/>
    </source>
</evidence>
<evidence type="ECO:0000313" key="10">
    <source>
        <dbReference type="Proteomes" id="UP000580517"/>
    </source>
</evidence>
<reference evidence="9 10" key="1">
    <citation type="submission" date="2020-07" db="EMBL/GenBank/DDBJ databases">
        <title>Taxonomic revisions and descriptions of new bacterial species based on genomic comparisons in the high-G+C-content subgroup of the family Alcaligenaceae.</title>
        <authorList>
            <person name="Szabo A."/>
            <person name="Felfoldi T."/>
        </authorList>
    </citation>
    <scope>NUCLEOTIDE SEQUENCE [LARGE SCALE GENOMIC DNA]</scope>
    <source>
        <strain evidence="9 10">DSM 25264</strain>
    </source>
</reference>
<evidence type="ECO:0000256" key="3">
    <source>
        <dbReference type="ARBA" id="ARBA00022519"/>
    </source>
</evidence>
<gene>
    <name evidence="9" type="ORF">H0A68_08325</name>
</gene>
<dbReference type="GO" id="GO:0005886">
    <property type="term" value="C:plasma membrane"/>
    <property type="evidence" value="ECO:0007669"/>
    <property type="project" value="UniProtKB-SubCell"/>
</dbReference>
<feature type="transmembrane region" description="Helical" evidence="7">
    <location>
        <begin position="286"/>
        <end position="308"/>
    </location>
</feature>
<comment type="similarity">
    <text evidence="7">Belongs to the TRAP transporter large permease family.</text>
</comment>
<feature type="transmembrane region" description="Helical" evidence="7">
    <location>
        <begin position="220"/>
        <end position="244"/>
    </location>
</feature>
<comment type="caution">
    <text evidence="9">The sequence shown here is derived from an EMBL/GenBank/DDBJ whole genome shotgun (WGS) entry which is preliminary data.</text>
</comment>
<dbReference type="InterPro" id="IPR010656">
    <property type="entry name" value="DctM"/>
</dbReference>
<evidence type="ECO:0000256" key="4">
    <source>
        <dbReference type="ARBA" id="ARBA00022692"/>
    </source>
</evidence>
<dbReference type="RefSeq" id="WP_129968805.1">
    <property type="nucleotide sequence ID" value="NZ_JACCEW010000002.1"/>
</dbReference>
<dbReference type="NCBIfam" id="TIGR00786">
    <property type="entry name" value="dctM"/>
    <property type="match status" value="1"/>
</dbReference>
<keyword evidence="5 7" id="KW-1133">Transmembrane helix</keyword>
<keyword evidence="2" id="KW-1003">Cell membrane</keyword>
<dbReference type="Proteomes" id="UP000580517">
    <property type="component" value="Unassembled WGS sequence"/>
</dbReference>
<evidence type="ECO:0000256" key="6">
    <source>
        <dbReference type="ARBA" id="ARBA00023136"/>
    </source>
</evidence>
<dbReference type="PANTHER" id="PTHR33362">
    <property type="entry name" value="SIALIC ACID TRAP TRANSPORTER PERMEASE PROTEIN SIAT-RELATED"/>
    <property type="match status" value="1"/>
</dbReference>
<feature type="transmembrane region" description="Helical" evidence="7">
    <location>
        <begin position="174"/>
        <end position="199"/>
    </location>
</feature>
<keyword evidence="10" id="KW-1185">Reference proteome</keyword>
<organism evidence="9 10">
    <name type="scientific">Allopusillimonas soli</name>
    <dbReference type="NCBI Taxonomy" id="659016"/>
    <lineage>
        <taxon>Bacteria</taxon>
        <taxon>Pseudomonadati</taxon>
        <taxon>Pseudomonadota</taxon>
        <taxon>Betaproteobacteria</taxon>
        <taxon>Burkholderiales</taxon>
        <taxon>Alcaligenaceae</taxon>
        <taxon>Allopusillimonas</taxon>
    </lineage>
</organism>
<evidence type="ECO:0000256" key="2">
    <source>
        <dbReference type="ARBA" id="ARBA00022475"/>
    </source>
</evidence>
<evidence type="ECO:0000313" key="9">
    <source>
        <dbReference type="EMBL" id="NYT36877.1"/>
    </source>
</evidence>
<keyword evidence="7" id="KW-0813">Transport</keyword>
<feature type="transmembrane region" description="Helical" evidence="7">
    <location>
        <begin position="33"/>
        <end position="54"/>
    </location>
</feature>
<feature type="transmembrane region" description="Helical" evidence="7">
    <location>
        <begin position="60"/>
        <end position="77"/>
    </location>
</feature>
<evidence type="ECO:0000256" key="1">
    <source>
        <dbReference type="ARBA" id="ARBA00004429"/>
    </source>
</evidence>
<proteinExistence type="inferred from homology"/>
<evidence type="ECO:0000256" key="7">
    <source>
        <dbReference type="RuleBase" id="RU369079"/>
    </source>
</evidence>
<feature type="transmembrane region" description="Helical" evidence="7">
    <location>
        <begin position="403"/>
        <end position="424"/>
    </location>
</feature>
<dbReference type="GO" id="GO:0022857">
    <property type="term" value="F:transmembrane transporter activity"/>
    <property type="evidence" value="ECO:0007669"/>
    <property type="project" value="UniProtKB-UniRule"/>
</dbReference>
<dbReference type="InterPro" id="IPR004681">
    <property type="entry name" value="TRAP_DctM"/>
</dbReference>
<comment type="subunit">
    <text evidence="7">The complex comprises the extracytoplasmic solute receptor protein and the two transmembrane proteins.</text>
</comment>
<keyword evidence="4 7" id="KW-0812">Transmembrane</keyword>
<sequence>MIELWIGLAMFGALLAALLIGIPVAFSLMAVGIGAITILGGGVDALGLVAPTLWSSVTSFTLTAVPLFILMGAIISASGMGARLYGALATLMHGVPGGLSVATTLACTIMAAVSGSSVATAGAIGRFSVLEMRRFGYRDEVACGAVAAGGTLGILIPPSIPLIVYGIIAQESIGALFIAGIIPGIIMALSFIGYQVWIARSEQARAPARDSERVSTRERLMALKHIVPVAILIWVILGTIYQGIATPTEAAALGVLASLVLSGAIYRELTREKLVLILRETAKGSVMVLMIIAGAMLFGYAMTTSSVAPTISRVVAELDVPAWAAFITINLLLIFLGCFMETLSIIVITAPILIPIIVAMGWDPIWFGIIMVINMEMALITPPVGLNLFVVQGVVEDVPLTRIIAGTLPYVIIMAAVLLLVGVFPDLATYLPQHIR</sequence>
<dbReference type="AlphaFoldDB" id="A0A853FA74"/>
<dbReference type="PANTHER" id="PTHR33362:SF5">
    <property type="entry name" value="C4-DICARBOXYLATE TRAP TRANSPORTER LARGE PERMEASE PROTEIN DCTM"/>
    <property type="match status" value="1"/>
</dbReference>
<feature type="transmembrane region" description="Helical" evidence="7">
    <location>
        <begin position="109"/>
        <end position="129"/>
    </location>
</feature>
<feature type="transmembrane region" description="Helical" evidence="7">
    <location>
        <begin position="250"/>
        <end position="266"/>
    </location>
</feature>
<dbReference type="Pfam" id="PF06808">
    <property type="entry name" value="DctM"/>
    <property type="match status" value="1"/>
</dbReference>
<feature type="transmembrane region" description="Helical" evidence="7">
    <location>
        <begin position="343"/>
        <end position="362"/>
    </location>
</feature>